<comment type="caution">
    <text evidence="1">The sequence shown here is derived from an EMBL/GenBank/DDBJ whole genome shotgun (WGS) entry which is preliminary data.</text>
</comment>
<dbReference type="Proteomes" id="UP000269945">
    <property type="component" value="Unassembled WGS sequence"/>
</dbReference>
<sequence length="42" mass="4768">MTDHPLYHTPCSMSELEGPWPQLDVCLYSFSLVSVFSNFCVS</sequence>
<accession>A0A9X9LNU4</accession>
<gene>
    <name evidence="1" type="ORF">BN2614_LOCUS2</name>
</gene>
<dbReference type="AlphaFoldDB" id="A0A9X9LNU4"/>
<evidence type="ECO:0000313" key="1">
    <source>
        <dbReference type="EMBL" id="VCW77898.1"/>
    </source>
</evidence>
<evidence type="ECO:0000313" key="2">
    <source>
        <dbReference type="Proteomes" id="UP000269945"/>
    </source>
</evidence>
<proteinExistence type="predicted"/>
<feature type="non-terminal residue" evidence="1">
    <location>
        <position position="42"/>
    </location>
</feature>
<keyword evidence="2" id="KW-1185">Reference proteome</keyword>
<reference evidence="1 2" key="1">
    <citation type="submission" date="2018-10" db="EMBL/GenBank/DDBJ databases">
        <authorList>
            <person name="Ekblom R."/>
            <person name="Jareborg N."/>
        </authorList>
    </citation>
    <scope>NUCLEOTIDE SEQUENCE [LARGE SCALE GENOMIC DNA]</scope>
    <source>
        <tissue evidence="1">Muscle</tissue>
    </source>
</reference>
<dbReference type="EMBL" id="CYRY02009538">
    <property type="protein sequence ID" value="VCW77898.1"/>
    <property type="molecule type" value="Genomic_DNA"/>
</dbReference>
<organism evidence="1 2">
    <name type="scientific">Gulo gulo</name>
    <name type="common">Wolverine</name>
    <name type="synonym">Gluton</name>
    <dbReference type="NCBI Taxonomy" id="48420"/>
    <lineage>
        <taxon>Eukaryota</taxon>
        <taxon>Metazoa</taxon>
        <taxon>Chordata</taxon>
        <taxon>Craniata</taxon>
        <taxon>Vertebrata</taxon>
        <taxon>Euteleostomi</taxon>
        <taxon>Mammalia</taxon>
        <taxon>Eutheria</taxon>
        <taxon>Laurasiatheria</taxon>
        <taxon>Carnivora</taxon>
        <taxon>Caniformia</taxon>
        <taxon>Musteloidea</taxon>
        <taxon>Mustelidae</taxon>
        <taxon>Guloninae</taxon>
        <taxon>Gulo</taxon>
    </lineage>
</organism>
<protein>
    <submittedName>
        <fullName evidence="1">Uncharacterized protein</fullName>
    </submittedName>
</protein>
<name>A0A9X9LNU4_GULGU</name>